<dbReference type="Gene3D" id="3.90.550.20">
    <property type="match status" value="1"/>
</dbReference>
<name>A0AB34ISM2_PRYPA</name>
<dbReference type="InterPro" id="IPR027417">
    <property type="entry name" value="P-loop_NTPase"/>
</dbReference>
<dbReference type="GO" id="GO:0016020">
    <property type="term" value="C:membrane"/>
    <property type="evidence" value="ECO:0007669"/>
    <property type="project" value="GOC"/>
</dbReference>
<dbReference type="EMBL" id="JBGBPQ010000020">
    <property type="protein sequence ID" value="KAL1504459.1"/>
    <property type="molecule type" value="Genomic_DNA"/>
</dbReference>
<evidence type="ECO:0000313" key="2">
    <source>
        <dbReference type="EMBL" id="KAL1504459.1"/>
    </source>
</evidence>
<comment type="caution">
    <text evidence="2">The sequence shown here is derived from an EMBL/GenBank/DDBJ whole genome shotgun (WGS) entry which is preliminary data.</text>
</comment>
<dbReference type="InterPro" id="IPR029044">
    <property type="entry name" value="Nucleotide-diphossugar_trans"/>
</dbReference>
<feature type="chain" id="PRO_5044232885" description="Protein xylosyltransferase" evidence="1">
    <location>
        <begin position="34"/>
        <end position="1144"/>
    </location>
</feature>
<keyword evidence="1" id="KW-0732">Signal</keyword>
<dbReference type="InterPro" id="IPR008441">
    <property type="entry name" value="AfumC-like_glycosyl_Trfase"/>
</dbReference>
<organism evidence="2 3">
    <name type="scientific">Prymnesium parvum</name>
    <name type="common">Toxic golden alga</name>
    <dbReference type="NCBI Taxonomy" id="97485"/>
    <lineage>
        <taxon>Eukaryota</taxon>
        <taxon>Haptista</taxon>
        <taxon>Haptophyta</taxon>
        <taxon>Prymnesiophyceae</taxon>
        <taxon>Prymnesiales</taxon>
        <taxon>Prymnesiaceae</taxon>
        <taxon>Prymnesium</taxon>
    </lineage>
</organism>
<dbReference type="InterPro" id="IPR051706">
    <property type="entry name" value="Glycosyltransferase_domain"/>
</dbReference>
<evidence type="ECO:0008006" key="4">
    <source>
        <dbReference type="Google" id="ProtNLM"/>
    </source>
</evidence>
<keyword evidence="3" id="KW-1185">Reference proteome</keyword>
<evidence type="ECO:0000256" key="1">
    <source>
        <dbReference type="SAM" id="SignalP"/>
    </source>
</evidence>
<evidence type="ECO:0000313" key="3">
    <source>
        <dbReference type="Proteomes" id="UP001515480"/>
    </source>
</evidence>
<dbReference type="AlphaFoldDB" id="A0AB34ISM2"/>
<protein>
    <recommendedName>
        <fullName evidence="4">Protein xylosyltransferase</fullName>
    </recommendedName>
</protein>
<dbReference type="SUPFAM" id="SSF53448">
    <property type="entry name" value="Nucleotide-diphospho-sugar transferases"/>
    <property type="match status" value="1"/>
</dbReference>
<dbReference type="PANTHER" id="PTHR32385">
    <property type="entry name" value="MANNOSYL PHOSPHORYLINOSITOL CERAMIDE SYNTHASE"/>
    <property type="match status" value="1"/>
</dbReference>
<gene>
    <name evidence="2" type="ORF">AB1Y20_010865</name>
</gene>
<accession>A0AB34ISM2</accession>
<dbReference type="Gene3D" id="3.40.50.300">
    <property type="entry name" value="P-loop containing nucleotide triphosphate hydrolases"/>
    <property type="match status" value="1"/>
</dbReference>
<dbReference type="GO" id="GO:0051999">
    <property type="term" value="P:mannosyl-inositol phosphorylceramide biosynthetic process"/>
    <property type="evidence" value="ECO:0007669"/>
    <property type="project" value="TreeGrafter"/>
</dbReference>
<proteinExistence type="predicted"/>
<reference evidence="2 3" key="1">
    <citation type="journal article" date="2024" name="Science">
        <title>Giant polyketide synthase enzymes in the biosynthesis of giant marine polyether toxins.</title>
        <authorList>
            <person name="Fallon T.R."/>
            <person name="Shende V.V."/>
            <person name="Wierzbicki I.H."/>
            <person name="Pendleton A.L."/>
            <person name="Watervoot N.F."/>
            <person name="Auber R.P."/>
            <person name="Gonzalez D.J."/>
            <person name="Wisecaver J.H."/>
            <person name="Moore B.S."/>
        </authorList>
    </citation>
    <scope>NUCLEOTIDE SEQUENCE [LARGE SCALE GENOMIC DNA]</scope>
    <source>
        <strain evidence="2 3">12B1</strain>
    </source>
</reference>
<dbReference type="Pfam" id="PF05704">
    <property type="entry name" value="Caps_synth"/>
    <property type="match status" value="1"/>
</dbReference>
<feature type="signal peptide" evidence="1">
    <location>
        <begin position="1"/>
        <end position="33"/>
    </location>
</feature>
<sequence>MPGRALPFAAASSLPALVLSLLATASATPQTDADRVVAAWVARLPASVRQLPPLLDLPSAQHPFVFHHLRKAGGSTIRRALYDVSRQLQLSAHIPCHTVACTVYSPPPRESSPRFAILGGHYHRPTLQRWLGEDGSGASRRAGCLVMLRSTVDRVRSCWNFRYVQEPMSFGLQPLAPPLHAVDPRTLNGSLPTLRSVHGEGCNNEALRVLSSVGADEEAVGRLTAGEEWSPLAVGALDEALGQLSQCAVVLLDRCDETMRVIRHWMPWLAAYYDCSTQRVQVGTTAQAALSADAERIIRTHNALDERVYAFAVQQLDAQLRLINATLPSPAAAPAVSSLPLDEIAEARSAVRCVSAACSARQALHAAAATPQQPPAWPATRVIWVLWLQGWEGAPPVTLACVHSWRVLNPTWQVVPLTGATLHEHLSEEELQLVDGYQPHFLKADAIRWLLLARHGGVWVDATSYCVAPLDRWLRPAWAVGGLWAPWDFDFDACPTVNFLFADGPSPLVRHAIRAALRSLVAAPTDYSNVTNYLQVHLAVVARLGDGVVTRLRRSSQQTFPSSNAASLGIKAINRPERMAEAADDLFEAQLVGEAVPYFKLTYKYARHTAPLADAFPAGSKVRALLEHTRAREQGVSAAAELSIVFVCHGGDLELKCALLAASLRHQLGAAAPLVAAVPDGSPPLSRDGLALLSSLGVRAVPSGAPFGAAYPIANKIGALAVGVHTPRLLLLDSDVLCLRRFGAEELPRARLAAKPADVQSWAGSEEQWRHAYEANGVPSPQPPWPYFNSGALLVDAADAVRLADAWEACCRRLFNDSAIPHRFPWLDQICLPVAMRRLVGGEASGAAGVEALDMRWNHPSHLLGPQRLEHATLSHYHQPAVAVGLLPLRRLLLTLLSTTPRLGPLLEREAAYVPLVRESRAAHATTEEAFRKYSERARAWASDRSIVVSGVESAIEHTAPFRSFLERWLRANSVASLVEASSGHWPSGWQRVTSWPPLEYAGFDLMAEVVVDNQRLFSGSADRFGLASARFDALDMLTAPLPPAEVLLTKDTLIHFSNAHVMQFLRLSVIRCPPLFQRVLFVHDEAAANDDISTGQYRPLNLSAPPFALPTSTVFTWTANVRKVVEVLEPETLCTAAATRQSD</sequence>
<dbReference type="PANTHER" id="PTHR32385:SF15">
    <property type="entry name" value="INOSITOL PHOSPHOCERAMIDE MANNOSYLTRANSFERASE 1"/>
    <property type="match status" value="1"/>
</dbReference>
<dbReference type="GO" id="GO:0000030">
    <property type="term" value="F:mannosyltransferase activity"/>
    <property type="evidence" value="ECO:0007669"/>
    <property type="project" value="TreeGrafter"/>
</dbReference>
<dbReference type="Proteomes" id="UP001515480">
    <property type="component" value="Unassembled WGS sequence"/>
</dbReference>